<keyword evidence="7" id="KW-1185">Reference proteome</keyword>
<feature type="domain" description="HTH lysR-type" evidence="5">
    <location>
        <begin position="4"/>
        <end position="61"/>
    </location>
</feature>
<accession>A0A372DPD8</accession>
<dbReference type="PANTHER" id="PTHR30537">
    <property type="entry name" value="HTH-TYPE TRANSCRIPTIONAL REGULATOR"/>
    <property type="match status" value="1"/>
</dbReference>
<protein>
    <submittedName>
        <fullName evidence="6">LysR family transcriptional regulator</fullName>
    </submittedName>
</protein>
<dbReference type="Gene3D" id="3.40.190.10">
    <property type="entry name" value="Periplasmic binding protein-like II"/>
    <property type="match status" value="2"/>
</dbReference>
<dbReference type="Gene3D" id="1.10.10.10">
    <property type="entry name" value="Winged helix-like DNA-binding domain superfamily/Winged helix DNA-binding domain"/>
    <property type="match status" value="1"/>
</dbReference>
<evidence type="ECO:0000313" key="7">
    <source>
        <dbReference type="Proteomes" id="UP000262917"/>
    </source>
</evidence>
<dbReference type="InterPro" id="IPR000847">
    <property type="entry name" value="LysR_HTH_N"/>
</dbReference>
<dbReference type="Pfam" id="PF03466">
    <property type="entry name" value="LysR_substrate"/>
    <property type="match status" value="1"/>
</dbReference>
<organism evidence="6 7">
    <name type="scientific">Cognatiluteimonas weifangensis</name>
    <dbReference type="NCBI Taxonomy" id="2303539"/>
    <lineage>
        <taxon>Bacteria</taxon>
        <taxon>Pseudomonadati</taxon>
        <taxon>Pseudomonadota</taxon>
        <taxon>Gammaproteobacteria</taxon>
        <taxon>Lysobacterales</taxon>
        <taxon>Lysobacteraceae</taxon>
        <taxon>Cognatiluteimonas</taxon>
    </lineage>
</organism>
<dbReference type="InterPro" id="IPR005119">
    <property type="entry name" value="LysR_subst-bd"/>
</dbReference>
<dbReference type="PROSITE" id="PS50931">
    <property type="entry name" value="HTH_LYSR"/>
    <property type="match status" value="1"/>
</dbReference>
<reference evidence="6 7" key="1">
    <citation type="submission" date="2018-08" db="EMBL/GenBank/DDBJ databases">
        <title>Lysobacter weifangensis sp. nov., a new member of the family 'Xanthomonadaceae', isolated from soil in a farmland.</title>
        <authorList>
            <person name="Zhao H."/>
        </authorList>
    </citation>
    <scope>NUCLEOTIDE SEQUENCE [LARGE SCALE GENOMIC DNA]</scope>
    <source>
        <strain evidence="6 7">WF-2</strain>
    </source>
</reference>
<dbReference type="AlphaFoldDB" id="A0A372DPD8"/>
<dbReference type="GO" id="GO:0003700">
    <property type="term" value="F:DNA-binding transcription factor activity"/>
    <property type="evidence" value="ECO:0007669"/>
    <property type="project" value="InterPro"/>
</dbReference>
<dbReference type="InterPro" id="IPR058163">
    <property type="entry name" value="LysR-type_TF_proteobact-type"/>
</dbReference>
<dbReference type="Proteomes" id="UP000262917">
    <property type="component" value="Unassembled WGS sequence"/>
</dbReference>
<name>A0A372DPD8_9GAMM</name>
<evidence type="ECO:0000259" key="5">
    <source>
        <dbReference type="PROSITE" id="PS50931"/>
    </source>
</evidence>
<dbReference type="PANTHER" id="PTHR30537:SF79">
    <property type="entry name" value="TRANSCRIPTIONAL REGULATOR-RELATED"/>
    <property type="match status" value="1"/>
</dbReference>
<dbReference type="RefSeq" id="WP_117201839.1">
    <property type="nucleotide sequence ID" value="NZ_JBHTBK010000010.1"/>
</dbReference>
<proteinExistence type="inferred from homology"/>
<dbReference type="GO" id="GO:0043565">
    <property type="term" value="F:sequence-specific DNA binding"/>
    <property type="evidence" value="ECO:0007669"/>
    <property type="project" value="TreeGrafter"/>
</dbReference>
<evidence type="ECO:0000256" key="3">
    <source>
        <dbReference type="ARBA" id="ARBA00023125"/>
    </source>
</evidence>
<dbReference type="GO" id="GO:0006351">
    <property type="term" value="P:DNA-templated transcription"/>
    <property type="evidence" value="ECO:0007669"/>
    <property type="project" value="TreeGrafter"/>
</dbReference>
<evidence type="ECO:0000256" key="1">
    <source>
        <dbReference type="ARBA" id="ARBA00009437"/>
    </source>
</evidence>
<dbReference type="OrthoDB" id="5526340at2"/>
<keyword evidence="3" id="KW-0238">DNA-binding</keyword>
<dbReference type="InterPro" id="IPR036388">
    <property type="entry name" value="WH-like_DNA-bd_sf"/>
</dbReference>
<dbReference type="InterPro" id="IPR036390">
    <property type="entry name" value="WH_DNA-bd_sf"/>
</dbReference>
<keyword evidence="4" id="KW-0804">Transcription</keyword>
<sequence length="295" mass="31943">MNRLPLHALSGFAAAARSSNLTRAAAAQHLTVSALSHQIRGLEERLGRRLFDRGPRGVRLTADGERLLARIGPHLDALAEAVRPATARRDDVLTISVLPSLASGWLVPRLGGFLAAHPQLQLSLLSSERLVDFDRDPGVDAALRMGPGRWPGVTAEHLLDESLAPVASPALLARHGMPTAATLHQWPLLGESDATHWEVWFARHGGHAPARYVASFDDLESLHRAAVAGMGVALARMVRSRSLVEAGQLVVLSEQRLPSDFAHYLVYPPRSADHRGLLAFRDWLHAQARDDAATG</sequence>
<evidence type="ECO:0000256" key="4">
    <source>
        <dbReference type="ARBA" id="ARBA00023163"/>
    </source>
</evidence>
<comment type="caution">
    <text evidence="6">The sequence shown here is derived from an EMBL/GenBank/DDBJ whole genome shotgun (WGS) entry which is preliminary data.</text>
</comment>
<evidence type="ECO:0000313" key="6">
    <source>
        <dbReference type="EMBL" id="RFP61413.1"/>
    </source>
</evidence>
<dbReference type="Pfam" id="PF00126">
    <property type="entry name" value="HTH_1"/>
    <property type="match status" value="1"/>
</dbReference>
<dbReference type="SUPFAM" id="SSF46785">
    <property type="entry name" value="Winged helix' DNA-binding domain"/>
    <property type="match status" value="1"/>
</dbReference>
<dbReference type="SUPFAM" id="SSF53850">
    <property type="entry name" value="Periplasmic binding protein-like II"/>
    <property type="match status" value="1"/>
</dbReference>
<comment type="similarity">
    <text evidence="1">Belongs to the LysR transcriptional regulatory family.</text>
</comment>
<keyword evidence="2" id="KW-0805">Transcription regulation</keyword>
<evidence type="ECO:0000256" key="2">
    <source>
        <dbReference type="ARBA" id="ARBA00023015"/>
    </source>
</evidence>
<dbReference type="EMBL" id="QVPD01000003">
    <property type="protein sequence ID" value="RFP61413.1"/>
    <property type="molecule type" value="Genomic_DNA"/>
</dbReference>
<dbReference type="CDD" id="cd08432">
    <property type="entry name" value="PBP2_GcdR_TrpI_HvrB_AmpR_like"/>
    <property type="match status" value="1"/>
</dbReference>
<gene>
    <name evidence="6" type="ORF">D0Y53_03555</name>
</gene>